<comment type="subcellular location">
    <subcellularLocation>
        <location evidence="1">Secreted</location>
    </subcellularLocation>
</comment>
<keyword evidence="9" id="KW-1185">Reference proteome</keyword>
<dbReference type="GO" id="GO:0005576">
    <property type="term" value="C:extracellular region"/>
    <property type="evidence" value="ECO:0007669"/>
    <property type="project" value="UniProtKB-SubCell"/>
</dbReference>
<dbReference type="InterPro" id="IPR001323">
    <property type="entry name" value="EPO_TPO"/>
</dbReference>
<dbReference type="Pfam" id="PF00758">
    <property type="entry name" value="EPO_TPO"/>
    <property type="match status" value="1"/>
</dbReference>
<evidence type="ECO:0000256" key="3">
    <source>
        <dbReference type="ARBA" id="ARBA00022525"/>
    </source>
</evidence>
<keyword evidence="6" id="KW-1015">Disulfide bond</keyword>
<evidence type="ECO:0000256" key="1">
    <source>
        <dbReference type="ARBA" id="ARBA00004613"/>
    </source>
</evidence>
<dbReference type="GO" id="GO:0005179">
    <property type="term" value="F:hormone activity"/>
    <property type="evidence" value="ECO:0007669"/>
    <property type="project" value="UniProtKB-KW"/>
</dbReference>
<evidence type="ECO:0000256" key="6">
    <source>
        <dbReference type="ARBA" id="ARBA00023157"/>
    </source>
</evidence>
<keyword evidence="3" id="KW-0964">Secreted</keyword>
<dbReference type="GO" id="GO:0008283">
    <property type="term" value="P:cell population proliferation"/>
    <property type="evidence" value="ECO:0007669"/>
    <property type="project" value="InterPro"/>
</dbReference>
<gene>
    <name evidence="8" type="ORF">OJAV_G00128480</name>
</gene>
<evidence type="ECO:0000256" key="5">
    <source>
        <dbReference type="ARBA" id="ARBA00022729"/>
    </source>
</evidence>
<name>A0A437CQ25_ORYJA</name>
<reference evidence="8 9" key="1">
    <citation type="submission" date="2018-11" db="EMBL/GenBank/DDBJ databases">
        <authorList>
            <person name="Lopez-Roques C."/>
            <person name="Donnadieu C."/>
            <person name="Bouchez O."/>
            <person name="Klopp C."/>
            <person name="Cabau C."/>
            <person name="Zahm M."/>
        </authorList>
    </citation>
    <scope>NUCLEOTIDE SEQUENCE [LARGE SCALE GENOMIC DNA]</scope>
    <source>
        <strain evidence="8">RS831</strain>
        <tissue evidence="8">Whole body</tissue>
    </source>
</reference>
<dbReference type="SUPFAM" id="SSF47266">
    <property type="entry name" value="4-helical cytokines"/>
    <property type="match status" value="1"/>
</dbReference>
<evidence type="ECO:0000256" key="2">
    <source>
        <dbReference type="ARBA" id="ARBA00005782"/>
    </source>
</evidence>
<feature type="signal peptide" evidence="7">
    <location>
        <begin position="1"/>
        <end position="19"/>
    </location>
</feature>
<dbReference type="PANTHER" id="PTHR10560:SF0">
    <property type="entry name" value="THROMBOPOIETIN"/>
    <property type="match status" value="1"/>
</dbReference>
<comment type="similarity">
    <text evidence="2">Belongs to the EPO/TPO family.</text>
</comment>
<dbReference type="AlphaFoldDB" id="A0A437CQ25"/>
<proteinExistence type="inferred from homology"/>
<dbReference type="Proteomes" id="UP000283210">
    <property type="component" value="Chromosome 13"/>
</dbReference>
<evidence type="ECO:0000313" key="9">
    <source>
        <dbReference type="Proteomes" id="UP000283210"/>
    </source>
</evidence>
<dbReference type="PANTHER" id="PTHR10560">
    <property type="entry name" value="THROMBOPOIETIN"/>
    <property type="match status" value="1"/>
</dbReference>
<organism evidence="8 9">
    <name type="scientific">Oryzias javanicus</name>
    <name type="common">Javanese ricefish</name>
    <name type="synonym">Aplocheilus javanicus</name>
    <dbReference type="NCBI Taxonomy" id="123683"/>
    <lineage>
        <taxon>Eukaryota</taxon>
        <taxon>Metazoa</taxon>
        <taxon>Chordata</taxon>
        <taxon>Craniata</taxon>
        <taxon>Vertebrata</taxon>
        <taxon>Euteleostomi</taxon>
        <taxon>Actinopterygii</taxon>
        <taxon>Neopterygii</taxon>
        <taxon>Teleostei</taxon>
        <taxon>Neoteleostei</taxon>
        <taxon>Acanthomorphata</taxon>
        <taxon>Ovalentaria</taxon>
        <taxon>Atherinomorphae</taxon>
        <taxon>Beloniformes</taxon>
        <taxon>Adrianichthyidae</taxon>
        <taxon>Oryziinae</taxon>
        <taxon>Oryzias</taxon>
    </lineage>
</organism>
<dbReference type="InterPro" id="IPR003978">
    <property type="entry name" value="Thrombopoietin"/>
</dbReference>
<reference evidence="8 9" key="2">
    <citation type="submission" date="2019-01" db="EMBL/GenBank/DDBJ databases">
        <title>A chromosome length genome reference of the Java medaka (oryzias javanicus).</title>
        <authorList>
            <person name="Herpin A."/>
            <person name="Takehana Y."/>
            <person name="Naruse K."/>
            <person name="Ansai S."/>
            <person name="Kawaguchi M."/>
        </authorList>
    </citation>
    <scope>NUCLEOTIDE SEQUENCE [LARGE SCALE GENOMIC DNA]</scope>
    <source>
        <strain evidence="8">RS831</strain>
        <tissue evidence="8">Whole body</tissue>
    </source>
</reference>
<dbReference type="InterPro" id="IPR009079">
    <property type="entry name" value="4_helix_cytokine-like_core"/>
</dbReference>
<evidence type="ECO:0000313" key="8">
    <source>
        <dbReference type="EMBL" id="RVE64737.1"/>
    </source>
</evidence>
<feature type="chain" id="PRO_5019048044" evidence="7">
    <location>
        <begin position="20"/>
        <end position="168"/>
    </location>
</feature>
<dbReference type="Gene3D" id="1.20.1250.10">
    <property type="match status" value="1"/>
</dbReference>
<dbReference type="GO" id="GO:0005125">
    <property type="term" value="F:cytokine activity"/>
    <property type="evidence" value="ECO:0007669"/>
    <property type="project" value="InterPro"/>
</dbReference>
<dbReference type="EMBL" id="CM012449">
    <property type="protein sequence ID" value="RVE64737.1"/>
    <property type="molecule type" value="Genomic_DNA"/>
</dbReference>
<protein>
    <submittedName>
        <fullName evidence="8">Uncharacterized protein</fullName>
    </submittedName>
</protein>
<sequence length="168" mass="19128">MTYNSCILLLLLIGGISTGLPIHFWCSSKARESIMHLQTNNCSKSDVLPSPVLMPYVGINLTEWENKTLQQKHAEVLEAFQQFDVLIQNETSLQCLKRLKNYVAIVKDAPVQKDNVTFTLHPRQTTRGETVGDVLKQYETLIKGKLNYFAQDLQLADRQNIRHKGSIQ</sequence>
<accession>A0A437CQ25</accession>
<dbReference type="OrthoDB" id="9892121at2759"/>
<evidence type="ECO:0000256" key="4">
    <source>
        <dbReference type="ARBA" id="ARBA00022702"/>
    </source>
</evidence>
<evidence type="ECO:0000256" key="7">
    <source>
        <dbReference type="SAM" id="SignalP"/>
    </source>
</evidence>
<keyword evidence="4" id="KW-0372">Hormone</keyword>
<keyword evidence="5 7" id="KW-0732">Signal</keyword>